<dbReference type="EMBL" id="LWMS01000010">
    <property type="protein sequence ID" value="PWL08664.1"/>
    <property type="molecule type" value="Genomic_DNA"/>
</dbReference>
<comment type="similarity">
    <text evidence="1 2">Belongs to the UPF0179 family.</text>
</comment>
<dbReference type="PANTHER" id="PTHR40699:SF1">
    <property type="entry name" value="UPF0179 PROTEIN MJ1627"/>
    <property type="match status" value="1"/>
</dbReference>
<dbReference type="HAMAP" id="MF_00498">
    <property type="entry name" value="UPF0179"/>
    <property type="match status" value="1"/>
</dbReference>
<dbReference type="PIRSF" id="PIRSF006595">
    <property type="entry name" value="UCP006595"/>
    <property type="match status" value="1"/>
</dbReference>
<reference evidence="4 6" key="1">
    <citation type="submission" date="2016-04" db="EMBL/GenBank/DDBJ databases">
        <title>Genome sequence of Methanosphaera cuniculi DSM 4103.</title>
        <authorList>
            <person name="Poehlein A."/>
            <person name="Seedorf H."/>
            <person name="Daniel R."/>
        </authorList>
    </citation>
    <scope>NUCLEOTIDE SEQUENCE [LARGE SCALE GENOMIC DNA]</scope>
    <source>
        <strain evidence="4 6">DSM 4103</strain>
    </source>
</reference>
<dbReference type="Proteomes" id="UP000217528">
    <property type="component" value="Unassembled WGS sequence"/>
</dbReference>
<gene>
    <name evidence="3" type="ORF">ASJ82_07225</name>
    <name evidence="4" type="ORF">MSCUN_03770</name>
</gene>
<accession>A0A2A2HBL3</accession>
<sequence length="140" mass="15886">MITLIGTNLAKKGLVFTFNGGAKKCESCRFSNTCLNLEKGRKYEITEVKKVTHKCPVHKDGRVQTIEVKPATIRAAIETRKAYHGSTIIFRTEECEEECENYDICHPEGLYDDDTCKIEEIGPKLSCKNNYDLTEVILNH</sequence>
<dbReference type="Proteomes" id="UP000246004">
    <property type="component" value="Unassembled WGS sequence"/>
</dbReference>
<evidence type="ECO:0000313" key="6">
    <source>
        <dbReference type="Proteomes" id="UP000246004"/>
    </source>
</evidence>
<dbReference type="EMBL" id="LMVN01000024">
    <property type="protein sequence ID" value="PAV06901.1"/>
    <property type="molecule type" value="Genomic_DNA"/>
</dbReference>
<evidence type="ECO:0000313" key="4">
    <source>
        <dbReference type="EMBL" id="PWL08664.1"/>
    </source>
</evidence>
<name>A0A2A2HBL3_9EURY</name>
<dbReference type="PANTHER" id="PTHR40699">
    <property type="entry name" value="UPF0179 PROTEIN MJ1627"/>
    <property type="match status" value="1"/>
</dbReference>
<keyword evidence="5" id="KW-1185">Reference proteome</keyword>
<dbReference type="RefSeq" id="WP_095609074.1">
    <property type="nucleotide sequence ID" value="NZ_CAUHCB010000001.1"/>
</dbReference>
<dbReference type="InterPro" id="IPR005369">
    <property type="entry name" value="UPF0179"/>
</dbReference>
<dbReference type="Pfam" id="PF03684">
    <property type="entry name" value="UPF0179"/>
    <property type="match status" value="1"/>
</dbReference>
<evidence type="ECO:0000313" key="5">
    <source>
        <dbReference type="Proteomes" id="UP000217528"/>
    </source>
</evidence>
<protein>
    <recommendedName>
        <fullName evidence="2">UPF0179 protein ASJ82_07225</fullName>
    </recommendedName>
</protein>
<dbReference type="OrthoDB" id="24613at2157"/>
<evidence type="ECO:0000313" key="3">
    <source>
        <dbReference type="EMBL" id="PAV06901.1"/>
    </source>
</evidence>
<evidence type="ECO:0000256" key="2">
    <source>
        <dbReference type="HAMAP-Rule" id="MF_00498"/>
    </source>
</evidence>
<organism evidence="3 5">
    <name type="scientific">Methanosphaera cuniculi</name>
    <dbReference type="NCBI Taxonomy" id="1077256"/>
    <lineage>
        <taxon>Archaea</taxon>
        <taxon>Methanobacteriati</taxon>
        <taxon>Methanobacteriota</taxon>
        <taxon>Methanomada group</taxon>
        <taxon>Methanobacteria</taxon>
        <taxon>Methanobacteriales</taxon>
        <taxon>Methanobacteriaceae</taxon>
        <taxon>Methanosphaera</taxon>
    </lineage>
</organism>
<proteinExistence type="inferred from homology"/>
<dbReference type="AlphaFoldDB" id="A0A2A2HBL3"/>
<evidence type="ECO:0000256" key="1">
    <source>
        <dbReference type="ARBA" id="ARBA00010824"/>
    </source>
</evidence>
<reference evidence="3 5" key="2">
    <citation type="journal article" date="2017" name="BMC Genomics">
        <title>Genomic analysis of methanogenic archaea reveals a shift towards energy conservation.</title>
        <authorList>
            <person name="Gilmore S.P."/>
            <person name="Henske J.K."/>
            <person name="Sexton J.A."/>
            <person name="Solomon K.V."/>
            <person name="Seppala S."/>
            <person name="Yoo J.I."/>
            <person name="Huyett L.M."/>
            <person name="Pressman A."/>
            <person name="Cogan J.Z."/>
            <person name="Kivenson V."/>
            <person name="Peng X."/>
            <person name="Tan Y."/>
            <person name="Valentine D.L."/>
            <person name="O'Malley M.A."/>
        </authorList>
    </citation>
    <scope>NUCLEOTIDE SEQUENCE [LARGE SCALE GENOMIC DNA]</scope>
    <source>
        <strain evidence="3 5">1R-7</strain>
    </source>
</reference>
<comment type="caution">
    <text evidence="3">The sequence shown here is derived from an EMBL/GenBank/DDBJ whole genome shotgun (WGS) entry which is preliminary data.</text>
</comment>